<evidence type="ECO:0000256" key="1">
    <source>
        <dbReference type="SAM" id="Phobius"/>
    </source>
</evidence>
<keyword evidence="1" id="KW-0812">Transmembrane</keyword>
<organism evidence="2 5">
    <name type="scientific">Streptomyces acidiscabies</name>
    <dbReference type="NCBI Taxonomy" id="42234"/>
    <lineage>
        <taxon>Bacteria</taxon>
        <taxon>Bacillati</taxon>
        <taxon>Actinomycetota</taxon>
        <taxon>Actinomycetes</taxon>
        <taxon>Kitasatosporales</taxon>
        <taxon>Streptomycetaceae</taxon>
        <taxon>Streptomyces</taxon>
    </lineage>
</organism>
<dbReference type="GeneID" id="69808754"/>
<keyword evidence="1" id="KW-0472">Membrane</keyword>
<sequence>MERHGQQKKRRSLAGRWEGIVLILAATFAVLAVIRPDLYGGLVEGAAMAVTGQAH</sequence>
<keyword evidence="1" id="KW-1133">Transmembrane helix</keyword>
<evidence type="ECO:0000313" key="4">
    <source>
        <dbReference type="Proteomes" id="UP001272987"/>
    </source>
</evidence>
<protein>
    <submittedName>
        <fullName evidence="2">Uncharacterized protein</fullName>
    </submittedName>
</protein>
<gene>
    <name evidence="2" type="ORF">PV399_24785</name>
    <name evidence="3" type="ORF">PV666_26520</name>
</gene>
<name>A0AAP6BDT3_9ACTN</name>
<proteinExistence type="predicted"/>
<reference evidence="2 4" key="1">
    <citation type="journal article" date="2023" name="Microb. Genom.">
        <title>Mesoterricola silvestris gen. nov., sp. nov., Mesoterricola sediminis sp. nov., Geothrix oryzae sp. nov., Geothrix edaphica sp. nov., Geothrix rubra sp. nov., and Geothrix limicola sp. nov., six novel members of Acidobacteriota isolated from soils.</title>
        <authorList>
            <person name="Weisberg A.J."/>
            <person name="Pearce E."/>
            <person name="Kramer C.G."/>
            <person name="Chang J.H."/>
            <person name="Clarke C.R."/>
        </authorList>
    </citation>
    <scope>NUCLEOTIDE SEQUENCE</scope>
    <source>
        <strain evidence="3 4">NB05-1H</strain>
        <strain evidence="2">NRRL_B-16521</strain>
    </source>
</reference>
<dbReference type="EMBL" id="JARAWP010000016">
    <property type="protein sequence ID" value="MDX3021418.1"/>
    <property type="molecule type" value="Genomic_DNA"/>
</dbReference>
<dbReference type="RefSeq" id="WP_158002812.1">
    <property type="nucleotide sequence ID" value="NZ_BCMK01000018.1"/>
</dbReference>
<evidence type="ECO:0000313" key="3">
    <source>
        <dbReference type="EMBL" id="MDX3021418.1"/>
    </source>
</evidence>
<accession>A0AAP6BDT3</accession>
<comment type="caution">
    <text evidence="2">The sequence shown here is derived from an EMBL/GenBank/DDBJ whole genome shotgun (WGS) entry which is preliminary data.</text>
</comment>
<dbReference type="AlphaFoldDB" id="A0AAP6BDT3"/>
<dbReference type="Proteomes" id="UP001272987">
    <property type="component" value="Unassembled WGS sequence"/>
</dbReference>
<feature type="transmembrane region" description="Helical" evidence="1">
    <location>
        <begin position="12"/>
        <end position="34"/>
    </location>
</feature>
<dbReference type="Proteomes" id="UP001282288">
    <property type="component" value="Unassembled WGS sequence"/>
</dbReference>
<keyword evidence="4" id="KW-1185">Reference proteome</keyword>
<evidence type="ECO:0000313" key="5">
    <source>
        <dbReference type="Proteomes" id="UP001282288"/>
    </source>
</evidence>
<evidence type="ECO:0000313" key="2">
    <source>
        <dbReference type="EMBL" id="MDX2962907.1"/>
    </source>
</evidence>
<dbReference type="EMBL" id="JARAWC010000018">
    <property type="protein sequence ID" value="MDX2962907.1"/>
    <property type="molecule type" value="Genomic_DNA"/>
</dbReference>